<evidence type="ECO:0000313" key="3">
    <source>
        <dbReference type="Proteomes" id="UP000467252"/>
    </source>
</evidence>
<reference evidence="2 3" key="1">
    <citation type="journal article" date="2019" name="Emerg. Microbes Infect.">
        <title>Comprehensive subspecies identification of 175 nontuberculous mycobacteria species based on 7547 genomic profiles.</title>
        <authorList>
            <person name="Matsumoto Y."/>
            <person name="Kinjo T."/>
            <person name="Motooka D."/>
            <person name="Nabeya D."/>
            <person name="Jung N."/>
            <person name="Uechi K."/>
            <person name="Horii T."/>
            <person name="Iida T."/>
            <person name="Fujita J."/>
            <person name="Nakamura S."/>
        </authorList>
    </citation>
    <scope>NUCLEOTIDE SEQUENCE [LARGE SCALE GENOMIC DNA]</scope>
    <source>
        <strain evidence="2 3">JCM 6370</strain>
    </source>
</reference>
<sequence length="238" mass="25152">MGSGLRSGSTTITNAAGVPVADTGTTRTTYGRRPGLGTVTHPAVGTPARPTAALTAAASARSTAAPEARKVPPVACKPFAPAEYRVGRRVQVAEQTVVAHYRHRIGCCVHRGGEFLAVAIRVGQPRAECDRVLQVRHEGRQQRHPLRRAERVRTRLRGHRKPRRVGAAPGQHRKGAIPVPVGNPPVVVELTAAQRIGGEQLLKSGHLPGRNILDGGGSRIQPTVVLVIASDTARIGSS</sequence>
<proteinExistence type="predicted"/>
<protein>
    <submittedName>
        <fullName evidence="2">Uncharacterized protein</fullName>
    </submittedName>
</protein>
<evidence type="ECO:0000256" key="1">
    <source>
        <dbReference type="SAM" id="MobiDB-lite"/>
    </source>
</evidence>
<feature type="compositionally biased region" description="Polar residues" evidence="1">
    <location>
        <begin position="1"/>
        <end position="14"/>
    </location>
</feature>
<dbReference type="Proteomes" id="UP000467252">
    <property type="component" value="Chromosome"/>
</dbReference>
<feature type="compositionally biased region" description="Low complexity" evidence="1">
    <location>
        <begin position="23"/>
        <end position="38"/>
    </location>
</feature>
<keyword evidence="3" id="KW-1185">Reference proteome</keyword>
<feature type="region of interest" description="Disordered" evidence="1">
    <location>
        <begin position="1"/>
        <end position="47"/>
    </location>
</feature>
<feature type="region of interest" description="Disordered" evidence="1">
    <location>
        <begin position="160"/>
        <end position="180"/>
    </location>
</feature>
<accession>A0A7I7UEA3</accession>
<dbReference type="EMBL" id="AP022599">
    <property type="protein sequence ID" value="BBY79798.1"/>
    <property type="molecule type" value="Genomic_DNA"/>
</dbReference>
<organism evidence="2 3">
    <name type="scientific">Mycolicibacterium pulveris</name>
    <name type="common">Mycobacterium pulveris</name>
    <dbReference type="NCBI Taxonomy" id="36813"/>
    <lineage>
        <taxon>Bacteria</taxon>
        <taxon>Bacillati</taxon>
        <taxon>Actinomycetota</taxon>
        <taxon>Actinomycetes</taxon>
        <taxon>Mycobacteriales</taxon>
        <taxon>Mycobacteriaceae</taxon>
        <taxon>Mycolicibacterium</taxon>
    </lineage>
</organism>
<name>A0A7I7UEA3_MYCPV</name>
<gene>
    <name evidence="2" type="ORF">MPUL_09560</name>
</gene>
<dbReference type="AlphaFoldDB" id="A0A7I7UEA3"/>
<evidence type="ECO:0000313" key="2">
    <source>
        <dbReference type="EMBL" id="BBY79798.1"/>
    </source>
</evidence>